<dbReference type="OrthoDB" id="6628319at2759"/>
<sequence length="174" mass="20341">MGNETLAELKKNVRKYEIIEIMITPKTPFDIETEIIQSKIQQINKDNNSKKPEIDRLREEVENSKLLINSESPKQNYVDYQYNTSTPRLDASVLQSLADNDALDFSRLAHRCFHDVDLNYTHVGSYQRSSLQVANPKFDSFKKANRGRIQNVEHRLFVSLQRHEHGKETLWSSY</sequence>
<dbReference type="AlphaFoldDB" id="A0A5E4MG11"/>
<proteinExistence type="predicted"/>
<accession>A0A5E4MG11</accession>
<evidence type="ECO:0000313" key="1">
    <source>
        <dbReference type="EMBL" id="VVC30373.1"/>
    </source>
</evidence>
<organism evidence="1 2">
    <name type="scientific">Cinara cedri</name>
    <dbReference type="NCBI Taxonomy" id="506608"/>
    <lineage>
        <taxon>Eukaryota</taxon>
        <taxon>Metazoa</taxon>
        <taxon>Ecdysozoa</taxon>
        <taxon>Arthropoda</taxon>
        <taxon>Hexapoda</taxon>
        <taxon>Insecta</taxon>
        <taxon>Pterygota</taxon>
        <taxon>Neoptera</taxon>
        <taxon>Paraneoptera</taxon>
        <taxon>Hemiptera</taxon>
        <taxon>Sternorrhyncha</taxon>
        <taxon>Aphidomorpha</taxon>
        <taxon>Aphidoidea</taxon>
        <taxon>Aphididae</taxon>
        <taxon>Lachninae</taxon>
        <taxon>Cinara</taxon>
    </lineage>
</organism>
<reference evidence="1 2" key="1">
    <citation type="submission" date="2019-08" db="EMBL/GenBank/DDBJ databases">
        <authorList>
            <person name="Alioto T."/>
            <person name="Alioto T."/>
            <person name="Gomez Garrido J."/>
        </authorList>
    </citation>
    <scope>NUCLEOTIDE SEQUENCE [LARGE SCALE GENOMIC DNA]</scope>
</reference>
<dbReference type="Proteomes" id="UP000325440">
    <property type="component" value="Unassembled WGS sequence"/>
</dbReference>
<dbReference type="EMBL" id="CABPRJ010000514">
    <property type="protein sequence ID" value="VVC30373.1"/>
    <property type="molecule type" value="Genomic_DNA"/>
</dbReference>
<evidence type="ECO:0000313" key="2">
    <source>
        <dbReference type="Proteomes" id="UP000325440"/>
    </source>
</evidence>
<name>A0A5E4MG11_9HEMI</name>
<protein>
    <submittedName>
        <fullName evidence="1">Uncharacterized protein</fullName>
    </submittedName>
</protein>
<keyword evidence="2" id="KW-1185">Reference proteome</keyword>
<gene>
    <name evidence="1" type="ORF">CINCED_3A025623</name>
</gene>